<dbReference type="AlphaFoldDB" id="A0A062XZ20"/>
<feature type="transmembrane region" description="Helical" evidence="7">
    <location>
        <begin position="12"/>
        <end position="30"/>
    </location>
</feature>
<feature type="transmembrane region" description="Helical" evidence="7">
    <location>
        <begin position="116"/>
        <end position="136"/>
    </location>
</feature>
<dbReference type="RefSeq" id="WP_038049021.1">
    <property type="nucleotide sequence ID" value="NZ_JMFG01000017.1"/>
</dbReference>
<keyword evidence="4 7" id="KW-0812">Transmembrane</keyword>
<dbReference type="SUPFAM" id="SSF51735">
    <property type="entry name" value="NAD(P)-binding Rossmann-fold domains"/>
    <property type="match status" value="1"/>
</dbReference>
<dbReference type="InterPro" id="IPR017473">
    <property type="entry name" value="Undecaprenyl-P_gluc_Ptfrase"/>
</dbReference>
<organism evidence="9 10">
    <name type="scientific">Thermoanaerobaculum aquaticum</name>
    <dbReference type="NCBI Taxonomy" id="1312852"/>
    <lineage>
        <taxon>Bacteria</taxon>
        <taxon>Pseudomonadati</taxon>
        <taxon>Acidobacteriota</taxon>
        <taxon>Thermoanaerobaculia</taxon>
        <taxon>Thermoanaerobaculales</taxon>
        <taxon>Thermoanaerobaculaceae</taxon>
        <taxon>Thermoanaerobaculum</taxon>
    </lineage>
</organism>
<evidence type="ECO:0000256" key="2">
    <source>
        <dbReference type="ARBA" id="ARBA00006464"/>
    </source>
</evidence>
<sequence>MIYQKLRIQRTLVMALDLALTYAALILAYHLRFTWPIMPVTKGVPPFEPYLALIPIITLIWPVVFYFRGLLTGRPRRSRIDEILGVFTAVVLAMVVLNAGLAFYREFTYSRLALAIFAGLDVVFVALGRLFFWYAMGKVWAAPHRRQRAVVIGTGELAKAVAEKLAQHRELGLDVVGFVDENGGASGKVGQWPVLGGIGELEGIVKTHGIELLYIALPMRSQHKVVKILRIAEPLLLDVRVVPDLLQYYALRAGVEDLDGIPVINLTAIPLAGWNSFVKRFVDLTFSFLGLVLLSPLLALIALAVYLQDRGPVFYRQLRMGLDGRPFWILKFRTMVVDAEKHTGPRFAQPNDPRVTPLGAFLRRYSLDELPQLWNVLKGEMSLVGPRPERPEFVARFRARYPEYMARHRVKAGITGWAQVHDLRGQSSLRKRIAYDLYYIDNWSLALDFKILMLTLLRFWRHRHAY</sequence>
<feature type="transmembrane region" description="Helical" evidence="7">
    <location>
        <begin position="83"/>
        <end position="104"/>
    </location>
</feature>
<feature type="transmembrane region" description="Helical" evidence="7">
    <location>
        <begin position="284"/>
        <end position="307"/>
    </location>
</feature>
<dbReference type="PANTHER" id="PTHR30576">
    <property type="entry name" value="COLANIC BIOSYNTHESIS UDP-GLUCOSE LIPID CARRIER TRANSFERASE"/>
    <property type="match status" value="1"/>
</dbReference>
<evidence type="ECO:0000256" key="1">
    <source>
        <dbReference type="ARBA" id="ARBA00004141"/>
    </source>
</evidence>
<comment type="similarity">
    <text evidence="2">Belongs to the bacterial sugar transferase family.</text>
</comment>
<evidence type="ECO:0000256" key="4">
    <source>
        <dbReference type="ARBA" id="ARBA00022692"/>
    </source>
</evidence>
<dbReference type="Proteomes" id="UP000027284">
    <property type="component" value="Unassembled WGS sequence"/>
</dbReference>
<reference evidence="9 10" key="1">
    <citation type="submission" date="2014-04" db="EMBL/GenBank/DDBJ databases">
        <title>The Genome Sequence of Thermoanaerobaculum aquaticum MP-01, The First Cultivated Group 23 Acidobacterium.</title>
        <authorList>
            <person name="Stamps B.W."/>
            <person name="Losey N.A."/>
            <person name="Lawson P.A."/>
            <person name="Stevenson B.S."/>
        </authorList>
    </citation>
    <scope>NUCLEOTIDE SEQUENCE [LARGE SCALE GENOMIC DNA]</scope>
    <source>
        <strain evidence="9 10">MP-01</strain>
    </source>
</reference>
<dbReference type="NCBIfam" id="TIGR03023">
    <property type="entry name" value="WcaJ_sugtrans"/>
    <property type="match status" value="1"/>
</dbReference>
<evidence type="ECO:0000256" key="7">
    <source>
        <dbReference type="SAM" id="Phobius"/>
    </source>
</evidence>
<dbReference type="GO" id="GO:0016780">
    <property type="term" value="F:phosphotransferase activity, for other substituted phosphate groups"/>
    <property type="evidence" value="ECO:0007669"/>
    <property type="project" value="TreeGrafter"/>
</dbReference>
<dbReference type="InterPro" id="IPR036291">
    <property type="entry name" value="NAD(P)-bd_dom_sf"/>
</dbReference>
<dbReference type="Pfam" id="PF13727">
    <property type="entry name" value="CoA_binding_3"/>
    <property type="match status" value="1"/>
</dbReference>
<dbReference type="InterPro" id="IPR003362">
    <property type="entry name" value="Bact_transf"/>
</dbReference>
<evidence type="ECO:0000313" key="10">
    <source>
        <dbReference type="Proteomes" id="UP000027284"/>
    </source>
</evidence>
<proteinExistence type="inferred from homology"/>
<dbReference type="OrthoDB" id="9808602at2"/>
<dbReference type="EMBL" id="JMFG01000017">
    <property type="protein sequence ID" value="KDA53760.1"/>
    <property type="molecule type" value="Genomic_DNA"/>
</dbReference>
<dbReference type="PANTHER" id="PTHR30576:SF0">
    <property type="entry name" value="UNDECAPRENYL-PHOSPHATE N-ACETYLGALACTOSAMINYL 1-PHOSPHATE TRANSFERASE-RELATED"/>
    <property type="match status" value="1"/>
</dbReference>
<keyword evidence="10" id="KW-1185">Reference proteome</keyword>
<evidence type="ECO:0000313" key="9">
    <source>
        <dbReference type="EMBL" id="KDA53760.1"/>
    </source>
</evidence>
<comment type="caution">
    <text evidence="9">The sequence shown here is derived from an EMBL/GenBank/DDBJ whole genome shotgun (WGS) entry which is preliminary data.</text>
</comment>
<keyword evidence="3" id="KW-0808">Transferase</keyword>
<feature type="domain" description="Bacterial sugar transferase" evidence="8">
    <location>
        <begin position="279"/>
        <end position="458"/>
    </location>
</feature>
<dbReference type="Pfam" id="PF02397">
    <property type="entry name" value="Bac_transf"/>
    <property type="match status" value="1"/>
</dbReference>
<dbReference type="Gene3D" id="3.40.50.720">
    <property type="entry name" value="NAD(P)-binding Rossmann-like Domain"/>
    <property type="match status" value="1"/>
</dbReference>
<keyword evidence="6 7" id="KW-0472">Membrane</keyword>
<gene>
    <name evidence="9" type="ORF">EG19_02790</name>
</gene>
<protein>
    <recommendedName>
        <fullName evidence="8">Bacterial sugar transferase domain-containing protein</fullName>
    </recommendedName>
</protein>
<comment type="subcellular location">
    <subcellularLocation>
        <location evidence="1">Membrane</location>
        <topology evidence="1">Multi-pass membrane protein</topology>
    </subcellularLocation>
</comment>
<accession>A0A062XZ20</accession>
<feature type="transmembrane region" description="Helical" evidence="7">
    <location>
        <begin position="50"/>
        <end position="71"/>
    </location>
</feature>
<dbReference type="GO" id="GO:0016020">
    <property type="term" value="C:membrane"/>
    <property type="evidence" value="ECO:0007669"/>
    <property type="project" value="UniProtKB-SubCell"/>
</dbReference>
<dbReference type="NCBIfam" id="TIGR03025">
    <property type="entry name" value="EPS_sugtrans"/>
    <property type="match status" value="1"/>
</dbReference>
<keyword evidence="5 7" id="KW-1133">Transmembrane helix</keyword>
<name>A0A062XZ20_9BACT</name>
<evidence type="ECO:0000256" key="5">
    <source>
        <dbReference type="ARBA" id="ARBA00022989"/>
    </source>
</evidence>
<dbReference type="InterPro" id="IPR017475">
    <property type="entry name" value="EPS_sugar_tfrase"/>
</dbReference>
<dbReference type="STRING" id="1312852.EG19_02790"/>
<evidence type="ECO:0000259" key="8">
    <source>
        <dbReference type="Pfam" id="PF02397"/>
    </source>
</evidence>
<evidence type="ECO:0000256" key="6">
    <source>
        <dbReference type="ARBA" id="ARBA00023136"/>
    </source>
</evidence>
<evidence type="ECO:0000256" key="3">
    <source>
        <dbReference type="ARBA" id="ARBA00022679"/>
    </source>
</evidence>